<dbReference type="PROSITE" id="PS50102">
    <property type="entry name" value="RRM"/>
    <property type="match status" value="1"/>
</dbReference>
<proteinExistence type="predicted"/>
<sequence>MADSLWNLVSSGGIKRPRSDYDLPASGLYSGHEMHSYLAQDDDLGGPRAVKDTKSIGSAYDRYLQNKLMSSDTIVGVELGRPVGGGMADHSLMGCPGAVASDLISGDRNINLALLPVDAMPTLGPGCETATLPPDATNTLYIEGLPSDSTRREVAHIFRHFVGYKEVRLVSKESKLRSGDPLILCFVDFVNPACAATAMNALQGYKMDEHNPDSNYLRLQFSRFPGPRPGHGSRSKR</sequence>
<evidence type="ECO:0000313" key="4">
    <source>
        <dbReference type="EMBL" id="KAK9944019.1"/>
    </source>
</evidence>
<comment type="caution">
    <text evidence="4">The sequence shown here is derived from an EMBL/GenBank/DDBJ whole genome shotgun (WGS) entry which is preliminary data.</text>
</comment>
<dbReference type="CDD" id="cd21618">
    <property type="entry name" value="RRM_AtNSRA_like"/>
    <property type="match status" value="1"/>
</dbReference>
<dbReference type="SMART" id="SM00360">
    <property type="entry name" value="RRM"/>
    <property type="match status" value="1"/>
</dbReference>
<dbReference type="AlphaFoldDB" id="A0AAW1Y4W7"/>
<dbReference type="Gene3D" id="3.30.70.330">
    <property type="match status" value="1"/>
</dbReference>
<dbReference type="InterPro" id="IPR000504">
    <property type="entry name" value="RRM_dom"/>
</dbReference>
<name>A0AAW1Y4W7_RUBAR</name>
<dbReference type="GO" id="GO:0003723">
    <property type="term" value="F:RNA binding"/>
    <property type="evidence" value="ECO:0007669"/>
    <property type="project" value="UniProtKB-UniRule"/>
</dbReference>
<keyword evidence="5" id="KW-1185">Reference proteome</keyword>
<organism evidence="4 5">
    <name type="scientific">Rubus argutus</name>
    <name type="common">Southern blackberry</name>
    <dbReference type="NCBI Taxonomy" id="59490"/>
    <lineage>
        <taxon>Eukaryota</taxon>
        <taxon>Viridiplantae</taxon>
        <taxon>Streptophyta</taxon>
        <taxon>Embryophyta</taxon>
        <taxon>Tracheophyta</taxon>
        <taxon>Spermatophyta</taxon>
        <taxon>Magnoliopsida</taxon>
        <taxon>eudicotyledons</taxon>
        <taxon>Gunneridae</taxon>
        <taxon>Pentapetalae</taxon>
        <taxon>rosids</taxon>
        <taxon>fabids</taxon>
        <taxon>Rosales</taxon>
        <taxon>Rosaceae</taxon>
        <taxon>Rosoideae</taxon>
        <taxon>Rosoideae incertae sedis</taxon>
        <taxon>Rubus</taxon>
    </lineage>
</organism>
<evidence type="ECO:0000259" key="3">
    <source>
        <dbReference type="PROSITE" id="PS50102"/>
    </source>
</evidence>
<accession>A0AAW1Y4W7</accession>
<gene>
    <name evidence="4" type="ORF">M0R45_009604</name>
</gene>
<reference evidence="4 5" key="1">
    <citation type="journal article" date="2023" name="G3 (Bethesda)">
        <title>A chromosome-length genome assembly and annotation of blackberry (Rubus argutus, cv. 'Hillquist').</title>
        <authorList>
            <person name="Bruna T."/>
            <person name="Aryal R."/>
            <person name="Dudchenko O."/>
            <person name="Sargent D.J."/>
            <person name="Mead D."/>
            <person name="Buti M."/>
            <person name="Cavallini A."/>
            <person name="Hytonen T."/>
            <person name="Andres J."/>
            <person name="Pham M."/>
            <person name="Weisz D."/>
            <person name="Mascagni F."/>
            <person name="Usai G."/>
            <person name="Natali L."/>
            <person name="Bassil N."/>
            <person name="Fernandez G.E."/>
            <person name="Lomsadze A."/>
            <person name="Armour M."/>
            <person name="Olukolu B."/>
            <person name="Poorten T."/>
            <person name="Britton C."/>
            <person name="Davik J."/>
            <person name="Ashrafi H."/>
            <person name="Aiden E.L."/>
            <person name="Borodovsky M."/>
            <person name="Worthington M."/>
        </authorList>
    </citation>
    <scope>NUCLEOTIDE SEQUENCE [LARGE SCALE GENOMIC DNA]</scope>
    <source>
        <strain evidence="4">PI 553951</strain>
    </source>
</reference>
<dbReference type="Pfam" id="PF00076">
    <property type="entry name" value="RRM_1"/>
    <property type="match status" value="1"/>
</dbReference>
<dbReference type="Proteomes" id="UP001457282">
    <property type="component" value="Unassembled WGS sequence"/>
</dbReference>
<protein>
    <recommendedName>
        <fullName evidence="3">RRM domain-containing protein</fullName>
    </recommendedName>
</protein>
<feature type="domain" description="RRM" evidence="3">
    <location>
        <begin position="138"/>
        <end position="224"/>
    </location>
</feature>
<evidence type="ECO:0000256" key="2">
    <source>
        <dbReference type="PROSITE-ProRule" id="PRU00176"/>
    </source>
</evidence>
<evidence type="ECO:0000313" key="5">
    <source>
        <dbReference type="Proteomes" id="UP001457282"/>
    </source>
</evidence>
<dbReference type="InterPro" id="IPR035979">
    <property type="entry name" value="RBD_domain_sf"/>
</dbReference>
<dbReference type="PANTHER" id="PTHR10501">
    <property type="entry name" value="U1 SMALL NUCLEAR RIBONUCLEOPROTEIN A/U2 SMALL NUCLEAR RIBONUCLEOPROTEIN B"/>
    <property type="match status" value="1"/>
</dbReference>
<dbReference type="EMBL" id="JBEDUW010000002">
    <property type="protein sequence ID" value="KAK9944019.1"/>
    <property type="molecule type" value="Genomic_DNA"/>
</dbReference>
<dbReference type="InterPro" id="IPR012677">
    <property type="entry name" value="Nucleotide-bd_a/b_plait_sf"/>
</dbReference>
<keyword evidence="1 2" id="KW-0694">RNA-binding</keyword>
<evidence type="ECO:0000256" key="1">
    <source>
        <dbReference type="ARBA" id="ARBA00022884"/>
    </source>
</evidence>
<dbReference type="SUPFAM" id="SSF54928">
    <property type="entry name" value="RNA-binding domain, RBD"/>
    <property type="match status" value="1"/>
</dbReference>